<dbReference type="InterPro" id="IPR033248">
    <property type="entry name" value="Transketolase_C"/>
</dbReference>
<dbReference type="PANTHER" id="PTHR43257:SF2">
    <property type="entry name" value="PYRUVATE DEHYDROGENASE E1 COMPONENT SUBUNIT BETA"/>
    <property type="match status" value="1"/>
</dbReference>
<organism evidence="6 7">
    <name type="scientific">Candidatus Thalassospirochaeta sargassi</name>
    <dbReference type="NCBI Taxonomy" id="3119039"/>
    <lineage>
        <taxon>Bacteria</taxon>
        <taxon>Pseudomonadati</taxon>
        <taxon>Spirochaetota</taxon>
        <taxon>Spirochaetia</taxon>
        <taxon>Spirochaetales</taxon>
        <taxon>Spirochaetaceae</taxon>
        <taxon>Candidatus Thalassospirochaeta</taxon>
    </lineage>
</organism>
<feature type="domain" description="Transketolase-like pyrimidine-binding" evidence="5">
    <location>
        <begin position="472"/>
        <end position="645"/>
    </location>
</feature>
<keyword evidence="4" id="KW-0786">Thiamine pyrophosphate</keyword>
<dbReference type="InterPro" id="IPR005475">
    <property type="entry name" value="Transketolase-like_Pyr-bd"/>
</dbReference>
<dbReference type="Gene3D" id="3.40.50.920">
    <property type="match status" value="1"/>
</dbReference>
<evidence type="ECO:0000256" key="1">
    <source>
        <dbReference type="ARBA" id="ARBA00001964"/>
    </source>
</evidence>
<dbReference type="SUPFAM" id="SSF52922">
    <property type="entry name" value="TK C-terminal domain-like"/>
    <property type="match status" value="1"/>
</dbReference>
<dbReference type="InterPro" id="IPR009014">
    <property type="entry name" value="Transketo_C/PFOR_II"/>
</dbReference>
<evidence type="ECO:0000256" key="4">
    <source>
        <dbReference type="ARBA" id="ARBA00023052"/>
    </source>
</evidence>
<comment type="caution">
    <text evidence="6">The sequence shown here is derived from an EMBL/GenBank/DDBJ whole genome shotgun (WGS) entry which is preliminary data.</text>
</comment>
<dbReference type="Proteomes" id="UP001221217">
    <property type="component" value="Unassembled WGS sequence"/>
</dbReference>
<dbReference type="SMART" id="SM00861">
    <property type="entry name" value="Transket_pyr"/>
    <property type="match status" value="1"/>
</dbReference>
<reference evidence="6 7" key="1">
    <citation type="submission" date="2022-12" db="EMBL/GenBank/DDBJ databases">
        <title>Metagenome assembled genome from gulf of manar.</title>
        <authorList>
            <person name="Kohli P."/>
            <person name="Pk S."/>
            <person name="Venkata Ramana C."/>
            <person name="Sasikala C."/>
        </authorList>
    </citation>
    <scope>NUCLEOTIDE SEQUENCE [LARGE SCALE GENOMIC DNA]</scope>
    <source>
        <strain evidence="6">JB008</strain>
    </source>
</reference>
<protein>
    <submittedName>
        <fullName evidence="6">Thiamine pyrophosphate-dependent enzyme</fullName>
    </submittedName>
</protein>
<dbReference type="Pfam" id="PF02779">
    <property type="entry name" value="Transket_pyr"/>
    <property type="match status" value="1"/>
</dbReference>
<sequence length="819" mass="89912">MPKSITIDPVEVRASGKIKINDIPANSYKPDFKKEEKLYGREGLIGAYYDMLIIREFETMLDQIKKEGAYQGMEYNHRGPAHLSAGQESASVGQSLVLDTDDFIFGSHRSHGEILAKCFSAIKKLDEATLSTTMENFFGGETLSVVDKHNRGENVRDHAENFILYGALAEIFARAQGFNRGLGGSMHTFFAPFGSMPNNAIVGGSGDISVGAALYKRVNRKPGIVIANIGDASLACGPVWEGIVFSAMDQYRTLWDKELGGAPPVMINAFNNFYGMGGQPMGETMGYREAARMAAGVNPEGMHSERVDGFNPLAVADAVARKKKILLEGKGPVFMDTITYRLSGHSPSDSSSYRTKEEIASFREKDSLVEFENYLKENGVLDDNAVEAMKAKVSKKIGDTIRIAIDDSISQHVDAKFIESVMFSNTPTEKLEDREPEVLMPLEENPRVKANARKARYAFDESGKKLPASKQFVYRDALFEAAIQGFYTDPTLIAYGEDNRDWGGAFAVYRGLTEALPYHRLFNSPIAEAAIVGTAVGYAMSGGRAMVELMYCDFLGRAGDEIFNQMPKWQAMSGGELKMPLVLRVSVGNKYGAQHSQDWSALIAHIPGLKAYFPATPADAKGMLNLALKSTDPVVFFESQKLYGVGEEFEKAGVPVEYYETPEGEPSIKRGGKDVTIITIGATLYEAVKAADILEADHGLSAEVIDLRFINPLNYDKIIESVKKTGKVILSSDASERGSYLHNVASNISRLAFDYLDAPPAVVGSRNWITPPAEMEDYFFPQASWIIDSIHENLLPLADYSVSSNQTVGEFARLQKEGV</sequence>
<dbReference type="AlphaFoldDB" id="A0AAJ1IEU2"/>
<gene>
    <name evidence="6" type="ORF">PQJ61_08810</name>
</gene>
<dbReference type="InterPro" id="IPR001017">
    <property type="entry name" value="DH_E1"/>
</dbReference>
<name>A0AAJ1IEU2_9SPIO</name>
<dbReference type="Pfam" id="PF02780">
    <property type="entry name" value="Transketolase_C"/>
    <property type="match status" value="1"/>
</dbReference>
<evidence type="ECO:0000313" key="7">
    <source>
        <dbReference type="Proteomes" id="UP001221217"/>
    </source>
</evidence>
<keyword evidence="3" id="KW-0560">Oxidoreductase</keyword>
<dbReference type="EMBL" id="JAQQAL010000017">
    <property type="protein sequence ID" value="MDC7226854.1"/>
    <property type="molecule type" value="Genomic_DNA"/>
</dbReference>
<dbReference type="SUPFAM" id="SSF52518">
    <property type="entry name" value="Thiamin diphosphate-binding fold (THDP-binding)"/>
    <property type="match status" value="2"/>
</dbReference>
<comment type="cofactor">
    <cofactor evidence="1">
        <name>thiamine diphosphate</name>
        <dbReference type="ChEBI" id="CHEBI:58937"/>
    </cofactor>
</comment>
<evidence type="ECO:0000256" key="2">
    <source>
        <dbReference type="ARBA" id="ARBA00003906"/>
    </source>
</evidence>
<dbReference type="PANTHER" id="PTHR43257">
    <property type="entry name" value="PYRUVATE DEHYDROGENASE E1 COMPONENT BETA SUBUNIT"/>
    <property type="match status" value="1"/>
</dbReference>
<dbReference type="InterPro" id="IPR029061">
    <property type="entry name" value="THDP-binding"/>
</dbReference>
<dbReference type="Gene3D" id="3.40.50.970">
    <property type="match status" value="2"/>
</dbReference>
<accession>A0AAJ1IEU2</accession>
<proteinExistence type="predicted"/>
<evidence type="ECO:0000259" key="5">
    <source>
        <dbReference type="SMART" id="SM00861"/>
    </source>
</evidence>
<evidence type="ECO:0000313" key="6">
    <source>
        <dbReference type="EMBL" id="MDC7226854.1"/>
    </source>
</evidence>
<dbReference type="Pfam" id="PF00676">
    <property type="entry name" value="E1_dh"/>
    <property type="match status" value="1"/>
</dbReference>
<comment type="function">
    <text evidence="2">E1 component of the 2-oxoglutarate dehydrogenase (OGDH) complex which catalyzes the decarboxylation of 2-oxoglutarate, the first step in the conversion of 2-oxoglutarate to succinyl-CoA and CO(2).</text>
</comment>
<evidence type="ECO:0000256" key="3">
    <source>
        <dbReference type="ARBA" id="ARBA00023002"/>
    </source>
</evidence>
<dbReference type="GO" id="GO:0016624">
    <property type="term" value="F:oxidoreductase activity, acting on the aldehyde or oxo group of donors, disulfide as acceptor"/>
    <property type="evidence" value="ECO:0007669"/>
    <property type="project" value="InterPro"/>
</dbReference>